<evidence type="ECO:0000256" key="10">
    <source>
        <dbReference type="ARBA" id="ARBA00044200"/>
    </source>
</evidence>
<dbReference type="InterPro" id="IPR053905">
    <property type="entry name" value="EF-G-like_DII"/>
</dbReference>
<feature type="region of interest" description="Disordered" evidence="11">
    <location>
        <begin position="64"/>
        <end position="351"/>
    </location>
</feature>
<dbReference type="GO" id="GO:0005525">
    <property type="term" value="F:GTP binding"/>
    <property type="evidence" value="ECO:0007669"/>
    <property type="project" value="UniProtKB-KW"/>
</dbReference>
<dbReference type="InterPro" id="IPR009000">
    <property type="entry name" value="Transl_B-barrel_sf"/>
</dbReference>
<evidence type="ECO:0000313" key="15">
    <source>
        <dbReference type="Proteomes" id="UP000033140"/>
    </source>
</evidence>
<dbReference type="FunFam" id="2.40.30.10:FF:000008">
    <property type="entry name" value="Translation initiation factor IF-2"/>
    <property type="match status" value="1"/>
</dbReference>
<comment type="function">
    <text evidence="9">One of the essential components for the initiation of protein synthesis. Protects formylmethionyl-tRNA from spontaneous hydrolysis and promotes its binding to the 30S ribosomal subunits. Also involved in the hydrolysis of GTP during the formation of the 70S ribosomal complex.</text>
</comment>
<evidence type="ECO:0000256" key="4">
    <source>
        <dbReference type="ARBA" id="ARBA00022741"/>
    </source>
</evidence>
<dbReference type="Gene3D" id="3.40.50.300">
    <property type="entry name" value="P-loop containing nucleotide triphosphate hydrolases"/>
    <property type="match status" value="1"/>
</dbReference>
<dbReference type="PANTHER" id="PTHR43381">
    <property type="entry name" value="TRANSLATION INITIATION FACTOR IF-2-RELATED"/>
    <property type="match status" value="1"/>
</dbReference>
<gene>
    <name evidence="14" type="ORF">G7K_0663-t1</name>
</gene>
<dbReference type="SUPFAM" id="SSF47571">
    <property type="entry name" value="Cloroperoxidase"/>
    <property type="match status" value="1"/>
</dbReference>
<reference evidence="14 15" key="2">
    <citation type="journal article" date="2014" name="J. Gen. Appl. Microbiol.">
        <title>The early diverging ascomycetous budding yeast Saitoella complicata has three histone deacetylases belonging to the Clr6, Hos2, and Rpd3 lineages.</title>
        <authorList>
            <person name="Nishida H."/>
            <person name="Matsumoto T."/>
            <person name="Kondo S."/>
            <person name="Hamamoto M."/>
            <person name="Yoshikawa H."/>
        </authorList>
    </citation>
    <scope>NUCLEOTIDE SEQUENCE [LARGE SCALE GENOMIC DNA]</scope>
    <source>
        <strain evidence="14 15">NRRL Y-17804</strain>
    </source>
</reference>
<dbReference type="InterPro" id="IPR027417">
    <property type="entry name" value="P-loop_NTPase"/>
</dbReference>
<evidence type="ECO:0000256" key="8">
    <source>
        <dbReference type="ARBA" id="ARBA00023134"/>
    </source>
</evidence>
<dbReference type="GO" id="GO:0005739">
    <property type="term" value="C:mitochondrion"/>
    <property type="evidence" value="ECO:0007669"/>
    <property type="project" value="UniProtKB-SubCell"/>
</dbReference>
<dbReference type="Proteomes" id="UP000033140">
    <property type="component" value="Unassembled WGS sequence"/>
</dbReference>
<comment type="similarity">
    <text evidence="2">Belongs to the TRAFAC class translation factor GTPase superfamily. Classic translation factor GTPase family. IF-2 subfamily.</text>
</comment>
<dbReference type="InterPro" id="IPR015760">
    <property type="entry name" value="TIF_IF2"/>
</dbReference>
<dbReference type="SUPFAM" id="SSF52540">
    <property type="entry name" value="P-loop containing nucleoside triphosphate hydrolases"/>
    <property type="match status" value="1"/>
</dbReference>
<dbReference type="CDD" id="cd03702">
    <property type="entry name" value="IF2_mtIF2_II"/>
    <property type="match status" value="1"/>
</dbReference>
<feature type="compositionally biased region" description="Basic and acidic residues" evidence="11">
    <location>
        <begin position="311"/>
        <end position="321"/>
    </location>
</feature>
<dbReference type="PROSITE" id="PS51405">
    <property type="entry name" value="HEME_HALOPEROXIDASE"/>
    <property type="match status" value="1"/>
</dbReference>
<evidence type="ECO:0000259" key="13">
    <source>
        <dbReference type="PROSITE" id="PS51722"/>
    </source>
</evidence>
<evidence type="ECO:0000256" key="7">
    <source>
        <dbReference type="ARBA" id="ARBA00023128"/>
    </source>
</evidence>
<dbReference type="NCBIfam" id="TIGR00231">
    <property type="entry name" value="small_GTP"/>
    <property type="match status" value="1"/>
</dbReference>
<evidence type="ECO:0000256" key="6">
    <source>
        <dbReference type="ARBA" id="ARBA00022946"/>
    </source>
</evidence>
<dbReference type="FunFam" id="3.40.50.10050:FF:000001">
    <property type="entry name" value="Translation initiation factor IF-2"/>
    <property type="match status" value="1"/>
</dbReference>
<dbReference type="GO" id="GO:0004601">
    <property type="term" value="F:peroxidase activity"/>
    <property type="evidence" value="ECO:0007669"/>
    <property type="project" value="InterPro"/>
</dbReference>
<evidence type="ECO:0000256" key="3">
    <source>
        <dbReference type="ARBA" id="ARBA00022540"/>
    </source>
</evidence>
<protein>
    <recommendedName>
        <fullName evidence="10">Translation initiation factor IF-2, mitochondrial</fullName>
    </recommendedName>
</protein>
<evidence type="ECO:0000313" key="14">
    <source>
        <dbReference type="EMBL" id="GAO46432.1"/>
    </source>
</evidence>
<dbReference type="Pfam" id="PF00009">
    <property type="entry name" value="GTP_EFTU"/>
    <property type="match status" value="1"/>
</dbReference>
<dbReference type="InterPro" id="IPR000178">
    <property type="entry name" value="TF_IF2_bacterial-like"/>
</dbReference>
<dbReference type="Gene3D" id="1.10.489.10">
    <property type="entry name" value="Chloroperoxidase-like"/>
    <property type="match status" value="1"/>
</dbReference>
<dbReference type="GO" id="GO:0003743">
    <property type="term" value="F:translation initiation factor activity"/>
    <property type="evidence" value="ECO:0007669"/>
    <property type="project" value="UniProtKB-KW"/>
</dbReference>
<dbReference type="Pfam" id="PF11987">
    <property type="entry name" value="IF-2"/>
    <property type="match status" value="1"/>
</dbReference>
<feature type="compositionally biased region" description="Basic and acidic residues" evidence="11">
    <location>
        <begin position="122"/>
        <end position="139"/>
    </location>
</feature>
<keyword evidence="4" id="KW-0547">Nucleotide-binding</keyword>
<feature type="compositionally biased region" description="Basic and acidic residues" evidence="11">
    <location>
        <begin position="223"/>
        <end position="242"/>
    </location>
</feature>
<dbReference type="InterPro" id="IPR000028">
    <property type="entry name" value="Chloroperoxidase"/>
</dbReference>
<dbReference type="SUPFAM" id="SSF50447">
    <property type="entry name" value="Translation proteins"/>
    <property type="match status" value="2"/>
</dbReference>
<dbReference type="FunFam" id="3.40.50.300:FF:000019">
    <property type="entry name" value="Translation initiation factor IF-2"/>
    <property type="match status" value="1"/>
</dbReference>
<dbReference type="CDD" id="cd03692">
    <property type="entry name" value="mtIF2_IVc"/>
    <property type="match status" value="1"/>
</dbReference>
<feature type="compositionally biased region" description="Low complexity" evidence="11">
    <location>
        <begin position="180"/>
        <end position="189"/>
    </location>
</feature>
<dbReference type="InterPro" id="IPR005225">
    <property type="entry name" value="Small_GTP-bd"/>
</dbReference>
<dbReference type="STRING" id="698492.A0A0E9N980"/>
<feature type="compositionally biased region" description="Gly residues" evidence="11">
    <location>
        <begin position="82"/>
        <end position="96"/>
    </location>
</feature>
<keyword evidence="8" id="KW-0342">GTP-binding</keyword>
<dbReference type="InterPro" id="IPR044145">
    <property type="entry name" value="IF2_II"/>
</dbReference>
<dbReference type="Pfam" id="PF01328">
    <property type="entry name" value="Peroxidase_2"/>
    <property type="match status" value="1"/>
</dbReference>
<evidence type="ECO:0000256" key="5">
    <source>
        <dbReference type="ARBA" id="ARBA00022917"/>
    </source>
</evidence>
<evidence type="ECO:0000256" key="11">
    <source>
        <dbReference type="SAM" id="MobiDB-lite"/>
    </source>
</evidence>
<dbReference type="InterPro" id="IPR036851">
    <property type="entry name" value="Chloroperoxidase-like_sf"/>
</dbReference>
<proteinExistence type="inferred from homology"/>
<dbReference type="InterPro" id="IPR023115">
    <property type="entry name" value="TIF_IF2_dom3"/>
</dbReference>
<keyword evidence="3" id="KW-0396">Initiation factor</keyword>
<evidence type="ECO:0000256" key="2">
    <source>
        <dbReference type="ARBA" id="ARBA00007733"/>
    </source>
</evidence>
<keyword evidence="7" id="KW-0496">Mitochondrion</keyword>
<dbReference type="PROSITE" id="PS51722">
    <property type="entry name" value="G_TR_2"/>
    <property type="match status" value="1"/>
</dbReference>
<dbReference type="Pfam" id="PF22042">
    <property type="entry name" value="EF-G_D2"/>
    <property type="match status" value="1"/>
</dbReference>
<reference evidence="14 15" key="1">
    <citation type="journal article" date="2011" name="J. Gen. Appl. Microbiol.">
        <title>Draft genome sequencing of the enigmatic yeast Saitoella complicata.</title>
        <authorList>
            <person name="Nishida H."/>
            <person name="Hamamoto M."/>
            <person name="Sugiyama J."/>
        </authorList>
    </citation>
    <scope>NUCLEOTIDE SEQUENCE [LARGE SCALE GENOMIC DNA]</scope>
    <source>
        <strain evidence="14 15">NRRL Y-17804</strain>
    </source>
</reference>
<keyword evidence="5" id="KW-0648">Protein biosynthesis</keyword>
<reference evidence="14 15" key="3">
    <citation type="journal article" date="2015" name="Genome Announc.">
        <title>Draft Genome Sequence of the Archiascomycetous Yeast Saitoella complicata.</title>
        <authorList>
            <person name="Yamauchi K."/>
            <person name="Kondo S."/>
            <person name="Hamamoto M."/>
            <person name="Takahashi Y."/>
            <person name="Ogura Y."/>
            <person name="Hayashi T."/>
            <person name="Nishida H."/>
        </authorList>
    </citation>
    <scope>NUCLEOTIDE SEQUENCE [LARGE SCALE GENOMIC DNA]</scope>
    <source>
        <strain evidence="14 15">NRRL Y-17804</strain>
    </source>
</reference>
<sequence>MRTVGQLRASQCLYRPRSSPTFPVRRTFSTSFPVFEDAPKPSLSGLFGKLSGGAATNKWAKAAVPLTPKAPAGGDKWAPRPMGGGFGGGGNTGQGRWGQDDRGSQAPRWGRDDGGGMGGGNRGRDDRGSQPPRWGRDDGGGMGGGNRGRDDRGSQPPRWGRDDGGGTGGGNRGRDDRGGRWNAGRGNDAPRSNGGFDRGRPGPFVQGSNNSGRDGRGSQPSRWSRDDGFERSNGGSDRDRPGQRGPGNNDQRPNGESGLDPDRPLVEEVFVPPASDRQSAAWAERNKGKEIERERKERQLLKDKSKKLKKSSRDEEARGYGDEDDLGFALNEDGDEPRRKKKKPAVAKKVEPVDTTPKVYLPPFISVVNLATILNVRRSVLVWNMRQAGMAETSYDHILNKEEASLIAMEFGIDPVFDEQAGKDLFSKPEPKDKSKLPLRPPIVTIMGHVDHGKTTLLDFLRKSSVAAGEAGGITQHIGAFSVPRPSGQTITFLDTPGHEAFLTMRERGANMTDIVVLVVAADDSVKPQTIEAIKHAQKAKVPMIVAINKVDKAGADVEKVKQDLLRHEVELEDVGGETQAVPVSGLTGQGMEDLEEAITTLSEMLDIRAQYTGEAEGWVVESSSSLEKGTSATILVKRGTLKLGAFIVAGKVHGRVRTMTDSLGQSLRQAPPGTPVVVTGWKEVPVAGDEVLEAPNQKVATQVVGNRIARAEKLKAAEEMQLFNEKRRADAERREKEIKLIAAAKRGGAKTGAAKLHADRMLTEKVEKPTYQEVRIIVKADVMGSVEAVVHQIETIHHDEIRIKVLQTGVGDISEGDVSYAAAVQGEIIGFNVKEMDGIDQVASANKVPIYTYSIIYRLLEDLRERLSQLLPPLIEKHVTGEADILKIFNITIKGNKTKNIAGCRIHNGTIEKSSLVRVLRNREEIWSGKLAELKNVKKDVAKMPKGSECGMSFEDFFDFKEGDQVQCYTEKVLVPTSSHARPAHIPQRLRSPAALTGRHVNIFKALILGFLGSPLSIKPVLIPHSHPPKYSSTQITSKMSPPQLTAQFPGLETLFGPFFFVQRLIWAFTLFTNIIWWAPTMIKARYTYTPKPLGQLKLAERYYRAPAPGDMRTPCPGLNTLANHGIIHRNGKKINPIDLFHALRDYYSADFFTCFSLLSGALQVGLSDDGYTLDLGRIGLHNFIEHDASISRPDSGWGKQECPDMELVKKFCEFGRGEGEGMIGVKEIARFRVMRERECQRHNPQYELSGLHPFITRGEPALILDVFGDGYGTDIHVSTTIIETWMGKETFPAGYVPRLMRAEGASESLTLKKSLRMNVVVGYYMWLTKWELDRRPQLSSFVDLLFYAFHALFDRRGERGAIKDVGNKIRKGAEVAGEGWEKASALAYDGANKVSGVAQDATNVVEGKVLQAADTAQQTAYRMNEKLHGIQQKAYSAVKA</sequence>
<evidence type="ECO:0000259" key="12">
    <source>
        <dbReference type="PROSITE" id="PS51405"/>
    </source>
</evidence>
<name>A0A0E9N980_SAICN</name>
<evidence type="ECO:0000256" key="1">
    <source>
        <dbReference type="ARBA" id="ARBA00004173"/>
    </source>
</evidence>
<feature type="compositionally biased region" description="Basic and acidic residues" evidence="11">
    <location>
        <begin position="284"/>
        <end position="303"/>
    </location>
</feature>
<keyword evidence="15" id="KW-1185">Reference proteome</keyword>
<dbReference type="CDD" id="cd01887">
    <property type="entry name" value="IF2_eIF5B"/>
    <property type="match status" value="1"/>
</dbReference>
<dbReference type="SUPFAM" id="SSF52156">
    <property type="entry name" value="Initiation factor IF2/eIF5b, domain 3"/>
    <property type="match status" value="1"/>
</dbReference>
<keyword evidence="6" id="KW-0809">Transit peptide</keyword>
<feature type="domain" description="Heme haloperoxidase family profile" evidence="12">
    <location>
        <begin position="1101"/>
        <end position="1319"/>
    </location>
</feature>
<evidence type="ECO:0000256" key="9">
    <source>
        <dbReference type="ARBA" id="ARBA00025162"/>
    </source>
</evidence>
<feature type="compositionally biased region" description="Basic and acidic residues" evidence="11">
    <location>
        <begin position="147"/>
        <end position="164"/>
    </location>
</feature>
<dbReference type="InterPro" id="IPR000795">
    <property type="entry name" value="T_Tr_GTP-bd_dom"/>
</dbReference>
<organism evidence="14 15">
    <name type="scientific">Saitoella complicata (strain BCRC 22490 / CBS 7301 / JCM 7358 / NBRC 10748 / NRRL Y-17804)</name>
    <dbReference type="NCBI Taxonomy" id="698492"/>
    <lineage>
        <taxon>Eukaryota</taxon>
        <taxon>Fungi</taxon>
        <taxon>Dikarya</taxon>
        <taxon>Ascomycota</taxon>
        <taxon>Taphrinomycotina</taxon>
        <taxon>Taphrinomycotina incertae sedis</taxon>
        <taxon>Saitoella</taxon>
    </lineage>
</organism>
<dbReference type="InterPro" id="IPR036925">
    <property type="entry name" value="TIF_IF2_dom3_sf"/>
</dbReference>
<feature type="domain" description="Tr-type G" evidence="13">
    <location>
        <begin position="439"/>
        <end position="611"/>
    </location>
</feature>
<dbReference type="Gene3D" id="2.40.30.10">
    <property type="entry name" value="Translation factors"/>
    <property type="match status" value="2"/>
</dbReference>
<dbReference type="PANTHER" id="PTHR43381:SF20">
    <property type="entry name" value="TRANSLATION INITIATION FACTOR IF-2, MITOCHONDRIAL"/>
    <property type="match status" value="1"/>
</dbReference>
<feature type="compositionally biased region" description="Basic and acidic residues" evidence="11">
    <location>
        <begin position="98"/>
        <end position="114"/>
    </location>
</feature>
<comment type="caution">
    <text evidence="14">The sequence shown here is derived from an EMBL/GenBank/DDBJ whole genome shotgun (WGS) entry which is preliminary data.</text>
</comment>
<dbReference type="PROSITE" id="PS01176">
    <property type="entry name" value="IF2"/>
    <property type="match status" value="1"/>
</dbReference>
<dbReference type="GO" id="GO:0003924">
    <property type="term" value="F:GTPase activity"/>
    <property type="evidence" value="ECO:0007669"/>
    <property type="project" value="InterPro"/>
</dbReference>
<dbReference type="HAMAP" id="MF_00100_B">
    <property type="entry name" value="IF_2_B"/>
    <property type="match status" value="1"/>
</dbReference>
<comment type="subcellular location">
    <subcellularLocation>
        <location evidence="1">Mitochondrion</location>
    </subcellularLocation>
</comment>
<accession>A0A0E9N980</accession>
<dbReference type="Gene3D" id="3.40.50.10050">
    <property type="entry name" value="Translation initiation factor IF- 2, domain 3"/>
    <property type="match status" value="1"/>
</dbReference>
<dbReference type="EMBL" id="BACD03000004">
    <property type="protein sequence ID" value="GAO46432.1"/>
    <property type="molecule type" value="Genomic_DNA"/>
</dbReference>